<feature type="region of interest" description="Disordered" evidence="1">
    <location>
        <begin position="26"/>
        <end position="52"/>
    </location>
</feature>
<name>A0ABP5LHE4_9ACTN</name>
<evidence type="ECO:0000313" key="5">
    <source>
        <dbReference type="EMBL" id="GAA2145904.1"/>
    </source>
</evidence>
<keyword evidence="2" id="KW-0732">Signal</keyword>
<evidence type="ECO:0000313" key="6">
    <source>
        <dbReference type="Proteomes" id="UP001501771"/>
    </source>
</evidence>
<organism evidence="5 6">
    <name type="scientific">Nocardioides koreensis</name>
    <dbReference type="NCBI Taxonomy" id="433651"/>
    <lineage>
        <taxon>Bacteria</taxon>
        <taxon>Bacillati</taxon>
        <taxon>Actinomycetota</taxon>
        <taxon>Actinomycetes</taxon>
        <taxon>Propionibacteriales</taxon>
        <taxon>Nocardioidaceae</taxon>
        <taxon>Nocardioides</taxon>
    </lineage>
</organism>
<dbReference type="Proteomes" id="UP001501771">
    <property type="component" value="Unassembled WGS sequence"/>
</dbReference>
<dbReference type="SUPFAM" id="SSF55486">
    <property type="entry name" value="Metalloproteases ('zincins'), catalytic domain"/>
    <property type="match status" value="1"/>
</dbReference>
<reference evidence="6" key="1">
    <citation type="journal article" date="2019" name="Int. J. Syst. Evol. Microbiol.">
        <title>The Global Catalogue of Microorganisms (GCM) 10K type strain sequencing project: providing services to taxonomists for standard genome sequencing and annotation.</title>
        <authorList>
            <consortium name="The Broad Institute Genomics Platform"/>
            <consortium name="The Broad Institute Genome Sequencing Center for Infectious Disease"/>
            <person name="Wu L."/>
            <person name="Ma J."/>
        </authorList>
    </citation>
    <scope>NUCLEOTIDE SEQUENCE [LARGE SCALE GENOMIC DNA]</scope>
    <source>
        <strain evidence="6">JCM 16022</strain>
    </source>
</reference>
<feature type="domain" description="Peptidase M6-like" evidence="3">
    <location>
        <begin position="100"/>
        <end position="374"/>
    </location>
</feature>
<accession>A0ABP5LHE4</accession>
<dbReference type="PANTHER" id="PTHR41775:SF1">
    <property type="entry name" value="PEPTIDASE M6-LIKE DOMAIN-CONTAINING PROTEIN"/>
    <property type="match status" value="1"/>
</dbReference>
<feature type="domain" description="Immune inhibitor A-like metallopeptidase VEG" evidence="4">
    <location>
        <begin position="582"/>
        <end position="752"/>
    </location>
</feature>
<sequence length="766" mass="82100">MKKLTPGILAGTAALALSVTALQPATANPSKHDANDTQVATRPDNRPGPLTRHQDKLREKALAMLGNGTARLDRRQGGGATVKMAKGPKGGDATYYEFPVNKTDEVFTVLSQFGGTGPAHNQIAEPDRAEDNSTYWVPDFDQAHYDAMFNGDGESFRDFYRQLSSGRYAPGVTTEDWVTVPGDAATYGANSVEDDGGAWAFISDTADAWYAAQKAAGKTDADIAAYLAQFDQWDRYDHDGDGDFNEPDGYIDHFQAIHAGEGEEAGGGAQGADAIWSHRWYVNPGDYGQTGPSEAQYGGTQIGSTGLWIGDYTVEPENGGLGVFAHEFGHDLGLPDYYDTNGGENSTAFWTLMSSGSWLGHGEEAGDGIGTVPGLMGPEEKYELGWLDYSEVDPGQSATVNLGPAQHTYDDPSTAGNEADQAVKVNLPDKTTTTDYTTPPEGTHAWWSGRADNLNNTLTRPVAAAGSVTVTAQSWYSIEQGYDYLYAEYSTDGGTSWTTVGKPLTGSSNGRWAGLRYRYSANGQPSLFRLRYATDGGVNEAGAFLDSITVKADRASFTDGAEDGANGWTADGWTISSGSDTRTTEQYYLMENRQYVGYDDTLRTGPYQFDEAYTRPDWVEFFKFRPGMLVWYVDLAYADNNTSGTPGHGAALPVDARPTPFTYPDGSMPSNRRQPFDAAFGLTPVPETCLHKQVLVGKGKNQSVQTVAACAPASAAIPTFDDSDPDAYYDASNPWGSTKVAGAGVTATVTGQDGQFLSVDVTNPAG</sequence>
<protein>
    <submittedName>
        <fullName evidence="5">Immune inhibitor A</fullName>
    </submittedName>
</protein>
<dbReference type="NCBIfam" id="TIGR03296">
    <property type="entry name" value="M6dom_TIGR03296"/>
    <property type="match status" value="1"/>
</dbReference>
<keyword evidence="6" id="KW-1185">Reference proteome</keyword>
<dbReference type="Gene3D" id="2.60.120.260">
    <property type="entry name" value="Galactose-binding domain-like"/>
    <property type="match status" value="1"/>
</dbReference>
<dbReference type="EMBL" id="BAAAQR010000005">
    <property type="protein sequence ID" value="GAA2145904.1"/>
    <property type="molecule type" value="Genomic_DNA"/>
</dbReference>
<dbReference type="Pfam" id="PF20774">
    <property type="entry name" value="InhA-like_VEG"/>
    <property type="match status" value="1"/>
</dbReference>
<dbReference type="RefSeq" id="WP_344151269.1">
    <property type="nucleotide sequence ID" value="NZ_BAAAQR010000005.1"/>
</dbReference>
<gene>
    <name evidence="5" type="ORF">GCM10009844_21230</name>
</gene>
<evidence type="ECO:0000259" key="4">
    <source>
        <dbReference type="Pfam" id="PF20774"/>
    </source>
</evidence>
<dbReference type="InterPro" id="IPR048665">
    <property type="entry name" value="InhA-like_VEG"/>
</dbReference>
<evidence type="ECO:0000256" key="2">
    <source>
        <dbReference type="SAM" id="SignalP"/>
    </source>
</evidence>
<comment type="caution">
    <text evidence="5">The sequence shown here is derived from an EMBL/GenBank/DDBJ whole genome shotgun (WGS) entry which is preliminary data.</text>
</comment>
<dbReference type="Pfam" id="PF05547">
    <property type="entry name" value="Peptidase_M6"/>
    <property type="match status" value="1"/>
</dbReference>
<evidence type="ECO:0000259" key="3">
    <source>
        <dbReference type="Pfam" id="PF05547"/>
    </source>
</evidence>
<proteinExistence type="predicted"/>
<dbReference type="Pfam" id="PF20773">
    <property type="entry name" value="InhA-like_MAM"/>
    <property type="match status" value="1"/>
</dbReference>
<feature type="signal peptide" evidence="2">
    <location>
        <begin position="1"/>
        <end position="27"/>
    </location>
</feature>
<feature type="chain" id="PRO_5047240155" evidence="2">
    <location>
        <begin position="28"/>
        <end position="766"/>
    </location>
</feature>
<dbReference type="PANTHER" id="PTHR41775">
    <property type="entry name" value="SECRETED PROTEIN-RELATED"/>
    <property type="match status" value="1"/>
</dbReference>
<evidence type="ECO:0000256" key="1">
    <source>
        <dbReference type="SAM" id="MobiDB-lite"/>
    </source>
</evidence>
<dbReference type="InterPro" id="IPR008757">
    <property type="entry name" value="Peptidase_M6-like_domain"/>
</dbReference>